<dbReference type="InterPro" id="IPR053136">
    <property type="entry name" value="UTP_pyrophosphatase-like"/>
</dbReference>
<dbReference type="EMBL" id="CP001614">
    <property type="protein sequence ID" value="ACR13095.1"/>
    <property type="molecule type" value="Genomic_DNA"/>
</dbReference>
<protein>
    <recommendedName>
        <fullName evidence="1">YgjP-like metallopeptidase domain-containing protein</fullName>
    </recommendedName>
</protein>
<sequence>MTKRQTKTVLQVAGLEVAVTRKTMKNIRLRIVPPHGDILVSAPHRVSNREIASMVAERVGWINRERAELMRLSKSHIPHYETGETHRLWGEEYCLQVVTTQGRRHTTLDTERNIKLYVQADDDMHQRAHQLDEFYRHQLKLALEPLAVAWQKKTEKKVSFFGFKRMKTRWGSCNITRARIWLNVELARHPLPCLEYVLVHELVHLYEPGHGARFQALMDHYLPSWREWHSYLNRK</sequence>
<dbReference type="Proteomes" id="UP000009080">
    <property type="component" value="Chromosome"/>
</dbReference>
<accession>C5BT41</accession>
<dbReference type="PANTHER" id="PTHR30399:SF1">
    <property type="entry name" value="UTP PYROPHOSPHATASE"/>
    <property type="match status" value="1"/>
</dbReference>
<dbReference type="Gene3D" id="3.30.2010.10">
    <property type="entry name" value="Metalloproteases ('zincins'), catalytic domain"/>
    <property type="match status" value="1"/>
</dbReference>
<name>C5BT41_TERTT</name>
<dbReference type="InterPro" id="IPR002725">
    <property type="entry name" value="YgjP-like_metallopeptidase"/>
</dbReference>
<organism evidence="2 3">
    <name type="scientific">Teredinibacter turnerae (strain ATCC 39867 / T7901)</name>
    <dbReference type="NCBI Taxonomy" id="377629"/>
    <lineage>
        <taxon>Bacteria</taxon>
        <taxon>Pseudomonadati</taxon>
        <taxon>Pseudomonadota</taxon>
        <taxon>Gammaproteobacteria</taxon>
        <taxon>Cellvibrionales</taxon>
        <taxon>Cellvibrionaceae</taxon>
        <taxon>Teredinibacter</taxon>
    </lineage>
</organism>
<feature type="domain" description="YgjP-like metallopeptidase" evidence="1">
    <location>
        <begin position="26"/>
        <end position="234"/>
    </location>
</feature>
<dbReference type="AlphaFoldDB" id="C5BT41"/>
<dbReference type="KEGG" id="ttu:TERTU_3892"/>
<gene>
    <name evidence="2" type="ordered locus">TERTU_3892</name>
</gene>
<dbReference type="HOGENOM" id="CLU_065947_1_0_6"/>
<reference evidence="2 3" key="1">
    <citation type="journal article" date="2009" name="PLoS ONE">
        <title>The complete genome of Teredinibacter turnerae T7901: an intracellular endosymbiont of marine wood-boring bivalves (shipworms).</title>
        <authorList>
            <person name="Yang J.C."/>
            <person name="Madupu R."/>
            <person name="Durkin A.S."/>
            <person name="Ekborg N.A."/>
            <person name="Pedamallu C.S."/>
            <person name="Hostetler J.B."/>
            <person name="Radune D."/>
            <person name="Toms B.S."/>
            <person name="Henrissat B."/>
            <person name="Coutinho P.M."/>
            <person name="Schwarz S."/>
            <person name="Field L."/>
            <person name="Trindade-Silva A.E."/>
            <person name="Soares C.A.G."/>
            <person name="Elshahawi S."/>
            <person name="Hanora A."/>
            <person name="Schmidt E.W."/>
            <person name="Haygood M.G."/>
            <person name="Posfai J."/>
            <person name="Benner J."/>
            <person name="Madinger C."/>
            <person name="Nove J."/>
            <person name="Anton B."/>
            <person name="Chaudhary K."/>
            <person name="Foster J."/>
            <person name="Holman A."/>
            <person name="Kumar S."/>
            <person name="Lessard P.A."/>
            <person name="Luyten Y.A."/>
            <person name="Slatko B."/>
            <person name="Wood N."/>
            <person name="Wu B."/>
            <person name="Teplitski M."/>
            <person name="Mougous J.D."/>
            <person name="Ward N."/>
            <person name="Eisen J.A."/>
            <person name="Badger J.H."/>
            <person name="Distel D.L."/>
        </authorList>
    </citation>
    <scope>NUCLEOTIDE SEQUENCE [LARGE SCALE GENOMIC DNA]</scope>
    <source>
        <strain evidence="3">ATCC 39867 / T7901</strain>
    </source>
</reference>
<dbReference type="Pfam" id="PF01863">
    <property type="entry name" value="YgjP-like"/>
    <property type="match status" value="1"/>
</dbReference>
<dbReference type="CDD" id="cd07344">
    <property type="entry name" value="M48_yhfN_like"/>
    <property type="match status" value="1"/>
</dbReference>
<proteinExistence type="predicted"/>
<dbReference type="PANTHER" id="PTHR30399">
    <property type="entry name" value="UNCHARACTERIZED PROTEIN YGJP"/>
    <property type="match status" value="1"/>
</dbReference>
<dbReference type="STRING" id="377629.TERTU_3892"/>
<evidence type="ECO:0000313" key="2">
    <source>
        <dbReference type="EMBL" id="ACR13095.1"/>
    </source>
</evidence>
<evidence type="ECO:0000259" key="1">
    <source>
        <dbReference type="Pfam" id="PF01863"/>
    </source>
</evidence>
<evidence type="ECO:0000313" key="3">
    <source>
        <dbReference type="Proteomes" id="UP000009080"/>
    </source>
</evidence>
<keyword evidence="3" id="KW-1185">Reference proteome</keyword>
<dbReference type="eggNOG" id="COG1451">
    <property type="taxonomic scope" value="Bacteria"/>
</dbReference>